<reference evidence="2" key="2">
    <citation type="submission" date="2020-11" db="EMBL/GenBank/DDBJ databases">
        <authorList>
            <person name="McCartney M.A."/>
            <person name="Auch B."/>
            <person name="Kono T."/>
            <person name="Mallez S."/>
            <person name="Becker A."/>
            <person name="Gohl D.M."/>
            <person name="Silverstein K.A.T."/>
            <person name="Koren S."/>
            <person name="Bechman K.B."/>
            <person name="Herman A."/>
            <person name="Abrahante J.E."/>
            <person name="Garbe J."/>
        </authorList>
    </citation>
    <scope>NUCLEOTIDE SEQUENCE</scope>
    <source>
        <strain evidence="2">Duluth1</strain>
        <tissue evidence="2">Whole animal</tissue>
    </source>
</reference>
<evidence type="ECO:0000313" key="3">
    <source>
        <dbReference type="Proteomes" id="UP000828390"/>
    </source>
</evidence>
<accession>A0A9D4D2P0</accession>
<proteinExistence type="predicted"/>
<dbReference type="PANTHER" id="PTHR34415:SF1">
    <property type="entry name" value="INTEGRASE CATALYTIC DOMAIN-CONTAINING PROTEIN"/>
    <property type="match status" value="1"/>
</dbReference>
<reference evidence="2" key="1">
    <citation type="journal article" date="2019" name="bioRxiv">
        <title>The Genome of the Zebra Mussel, Dreissena polymorpha: A Resource for Invasive Species Research.</title>
        <authorList>
            <person name="McCartney M.A."/>
            <person name="Auch B."/>
            <person name="Kono T."/>
            <person name="Mallez S."/>
            <person name="Zhang Y."/>
            <person name="Obille A."/>
            <person name="Becker A."/>
            <person name="Abrahante J.E."/>
            <person name="Garbe J."/>
            <person name="Badalamenti J.P."/>
            <person name="Herman A."/>
            <person name="Mangelson H."/>
            <person name="Liachko I."/>
            <person name="Sullivan S."/>
            <person name="Sone E.D."/>
            <person name="Koren S."/>
            <person name="Silverstein K.A.T."/>
            <person name="Beckman K.B."/>
            <person name="Gohl D.M."/>
        </authorList>
    </citation>
    <scope>NUCLEOTIDE SEQUENCE</scope>
    <source>
        <strain evidence="2">Duluth1</strain>
        <tissue evidence="2">Whole animal</tissue>
    </source>
</reference>
<protein>
    <submittedName>
        <fullName evidence="2">Uncharacterized protein</fullName>
    </submittedName>
</protein>
<dbReference type="EMBL" id="JAIWYP010000011">
    <property type="protein sequence ID" value="KAH3736850.1"/>
    <property type="molecule type" value="Genomic_DNA"/>
</dbReference>
<dbReference type="Proteomes" id="UP000828390">
    <property type="component" value="Unassembled WGS sequence"/>
</dbReference>
<dbReference type="PANTHER" id="PTHR34415">
    <property type="entry name" value="INTEGRASE CATALYTIC DOMAIN-CONTAINING PROTEIN"/>
    <property type="match status" value="1"/>
</dbReference>
<sequence>MKFESVHSQHYGKTPVPRHLAIASQDLSANENDDKSDVNADGIGPLLKGGFEGNDEQEEDEKNNGGRGIIDKAANEDEDFRQVEKFCVGGCNLGRRQKKAVGFDDVQYVVNYLENYTEREGFPMPAAPRGRDNITTDVWDHKLVDDALKDKKKLEAMDSYDAEPRQLNLMIYENETIAEDGDYAKGPNAVISMIDWAIKNHGDNPASFAMHADTCPGQDNNRLLLGYFILRVMTGQQHTIEYLMQIPGHAQCNVDLGFGNIKTLYRRTECKCIDQSKAVVNKSS</sequence>
<evidence type="ECO:0000313" key="2">
    <source>
        <dbReference type="EMBL" id="KAH3736850.1"/>
    </source>
</evidence>
<keyword evidence="3" id="KW-1185">Reference proteome</keyword>
<organism evidence="2 3">
    <name type="scientific">Dreissena polymorpha</name>
    <name type="common">Zebra mussel</name>
    <name type="synonym">Mytilus polymorpha</name>
    <dbReference type="NCBI Taxonomy" id="45954"/>
    <lineage>
        <taxon>Eukaryota</taxon>
        <taxon>Metazoa</taxon>
        <taxon>Spiralia</taxon>
        <taxon>Lophotrochozoa</taxon>
        <taxon>Mollusca</taxon>
        <taxon>Bivalvia</taxon>
        <taxon>Autobranchia</taxon>
        <taxon>Heteroconchia</taxon>
        <taxon>Euheterodonta</taxon>
        <taxon>Imparidentia</taxon>
        <taxon>Neoheterodontei</taxon>
        <taxon>Myida</taxon>
        <taxon>Dreissenoidea</taxon>
        <taxon>Dreissenidae</taxon>
        <taxon>Dreissena</taxon>
    </lineage>
</organism>
<feature type="region of interest" description="Disordered" evidence="1">
    <location>
        <begin position="1"/>
        <end position="70"/>
    </location>
</feature>
<dbReference type="AlphaFoldDB" id="A0A9D4D2P0"/>
<comment type="caution">
    <text evidence="2">The sequence shown here is derived from an EMBL/GenBank/DDBJ whole genome shotgun (WGS) entry which is preliminary data.</text>
</comment>
<evidence type="ECO:0000256" key="1">
    <source>
        <dbReference type="SAM" id="MobiDB-lite"/>
    </source>
</evidence>
<name>A0A9D4D2P0_DREPO</name>
<gene>
    <name evidence="2" type="ORF">DPMN_043425</name>
</gene>